<dbReference type="InterPro" id="IPR043313">
    <property type="entry name" value="LRMDA"/>
</dbReference>
<gene>
    <name evidence="1" type="ORF">SSS_5794</name>
</gene>
<evidence type="ECO:0000313" key="1">
    <source>
        <dbReference type="EMBL" id="KAF7488827.1"/>
    </source>
</evidence>
<dbReference type="PANTHER" id="PTHR46282">
    <property type="entry name" value="LEUCINE-RICH MELANOCYTE DIFFERENTIATION-ASSOCIATED PROTEIN"/>
    <property type="match status" value="1"/>
</dbReference>
<dbReference type="PANTHER" id="PTHR46282:SF2">
    <property type="entry name" value="LEUCINE-RICH MELANOCYTE DIFFERENTIATION-ASSOCIATED PROTEIN"/>
    <property type="match status" value="1"/>
</dbReference>
<dbReference type="EnsemblMetazoa" id="SSS_5794s_mrna">
    <property type="protein sequence ID" value="KAF7488827.1"/>
    <property type="gene ID" value="SSS_5794"/>
</dbReference>
<accession>A0A834R471</accession>
<proteinExistence type="predicted"/>
<reference evidence="2" key="3">
    <citation type="submission" date="2022-06" db="UniProtKB">
        <authorList>
            <consortium name="EnsemblMetazoa"/>
        </authorList>
    </citation>
    <scope>IDENTIFICATION</scope>
</reference>
<protein>
    <submittedName>
        <fullName evidence="1">Leucine-rich repeat-containing protein C10orf11 -like protein</fullName>
    </submittedName>
</protein>
<dbReference type="OrthoDB" id="272149at2759"/>
<dbReference type="EMBL" id="WVUK01000065">
    <property type="protein sequence ID" value="KAF7488827.1"/>
    <property type="molecule type" value="Genomic_DNA"/>
</dbReference>
<dbReference type="InterPro" id="IPR032675">
    <property type="entry name" value="LRR_dom_sf"/>
</dbReference>
<keyword evidence="3" id="KW-1185">Reference proteome</keyword>
<dbReference type="Proteomes" id="UP000070412">
    <property type="component" value="Unassembled WGS sequence"/>
</dbReference>
<dbReference type="Gene3D" id="3.80.10.10">
    <property type="entry name" value="Ribonuclease Inhibitor"/>
    <property type="match status" value="1"/>
</dbReference>
<dbReference type="AlphaFoldDB" id="A0A834R471"/>
<reference evidence="1" key="2">
    <citation type="submission" date="2020-01" db="EMBL/GenBank/DDBJ databases">
        <authorList>
            <person name="Korhonen P.K.K."/>
            <person name="Guangxu M.G."/>
            <person name="Wang T.W."/>
            <person name="Stroehlein A.J.S."/>
            <person name="Young N.D."/>
            <person name="Ang C.-S.A."/>
            <person name="Fernando D.W.F."/>
            <person name="Lu H.L."/>
            <person name="Taylor S.T."/>
            <person name="Ehtesham M.E.M."/>
            <person name="Najaraj S.H.N."/>
            <person name="Harsha G.H.G."/>
            <person name="Madugundu A.M."/>
            <person name="Renuse S.R."/>
            <person name="Holt D.H."/>
            <person name="Pandey A.P."/>
            <person name="Papenfuss A.P."/>
            <person name="Gasser R.B.G."/>
            <person name="Fischer K.F."/>
        </authorList>
    </citation>
    <scope>NUCLEOTIDE SEQUENCE</scope>
    <source>
        <strain evidence="1">SSS_KF_BRIS2020</strain>
    </source>
</reference>
<sequence>MDLGRQSNNPLRLLAIAQKGSIVTVPKQEHELKELHSDRHRIDLYDDRDCVGGYDASVQCRNIDCINRTDPNGITIDGLIWNEQESTATMINQNLWQIPIDLIEHYAPRIRKLDLSYNCLQTLTGIEYFSSLEELILDNNQLDDNIRFYSNSYMKILSINKNKLTDLDSLVNEINLKFPNLFLLSILGNSCCPDQLSSSDHDDRDYHRYRSYVIYRLPQLRFLDSTPVRAYERIDAQKRGRYHRLVRLNSDPSVEIIRQNHQNLLRNSDCRRSELEQSSTPLPYRAENELPKGNIQSLKNFIHESEVVISDFVCRFLQVHSANFVIDTPVNIPKGIVLFEIISYKNILLE</sequence>
<evidence type="ECO:0000313" key="3">
    <source>
        <dbReference type="Proteomes" id="UP000070412"/>
    </source>
</evidence>
<dbReference type="FunFam" id="3.80.10.10:FF:000695">
    <property type="entry name" value="leucine-rich melanocyte differentiation-associated protein"/>
    <property type="match status" value="1"/>
</dbReference>
<reference evidence="3" key="1">
    <citation type="journal article" date="2020" name="PLoS Negl. Trop. Dis.">
        <title>High-quality nuclear genome for Sarcoptes scabiei-A critical resource for a neglected parasite.</title>
        <authorList>
            <person name="Korhonen P.K."/>
            <person name="Gasser R.B."/>
            <person name="Ma G."/>
            <person name="Wang T."/>
            <person name="Stroehlein A.J."/>
            <person name="Young N.D."/>
            <person name="Ang C.S."/>
            <person name="Fernando D.D."/>
            <person name="Lu H.C."/>
            <person name="Taylor S."/>
            <person name="Reynolds S.L."/>
            <person name="Mofiz E."/>
            <person name="Najaraj S.H."/>
            <person name="Gowda H."/>
            <person name="Madugundu A."/>
            <person name="Renuse S."/>
            <person name="Holt D."/>
            <person name="Pandey A."/>
            <person name="Papenfuss A.T."/>
            <person name="Fischer K."/>
        </authorList>
    </citation>
    <scope>NUCLEOTIDE SEQUENCE [LARGE SCALE GENOMIC DNA]</scope>
</reference>
<evidence type="ECO:0000313" key="2">
    <source>
        <dbReference type="EnsemblMetazoa" id="KAF7488827.1"/>
    </source>
</evidence>
<organism evidence="1">
    <name type="scientific">Sarcoptes scabiei</name>
    <name type="common">Itch mite</name>
    <name type="synonym">Acarus scabiei</name>
    <dbReference type="NCBI Taxonomy" id="52283"/>
    <lineage>
        <taxon>Eukaryota</taxon>
        <taxon>Metazoa</taxon>
        <taxon>Ecdysozoa</taxon>
        <taxon>Arthropoda</taxon>
        <taxon>Chelicerata</taxon>
        <taxon>Arachnida</taxon>
        <taxon>Acari</taxon>
        <taxon>Acariformes</taxon>
        <taxon>Sarcoptiformes</taxon>
        <taxon>Astigmata</taxon>
        <taxon>Psoroptidia</taxon>
        <taxon>Sarcoptoidea</taxon>
        <taxon>Sarcoptidae</taxon>
        <taxon>Sarcoptinae</taxon>
        <taxon>Sarcoptes</taxon>
    </lineage>
</organism>
<name>A0A834R471_SARSC</name>
<dbReference type="SUPFAM" id="SSF52058">
    <property type="entry name" value="L domain-like"/>
    <property type="match status" value="1"/>
</dbReference>